<evidence type="ECO:0000259" key="3">
    <source>
        <dbReference type="Pfam" id="PF13399"/>
    </source>
</evidence>
<feature type="compositionally biased region" description="Low complexity" evidence="1">
    <location>
        <begin position="201"/>
        <end position="214"/>
    </location>
</feature>
<sequence length="223" mass="22175">MADAQGPPGGEAPDDEVAALLRAERRRRRTRARQSLVFVAIFLVVVGIGIGAAGVNRGWWEGPFAAADDAATPTTTQACPTPTTVPVEAPGVQVSVLNSTDRPGLAGGVADELTARGLVVGAVANAPDGVVVPGTAEVRYGPEGARAAEGLASIAPGAQLVRDDQRAGPAVDLVLGEAWSELAPADVPLTAVVTPDPATLPPGCATPGPTAAPTTPAPATPAP</sequence>
<keyword evidence="5" id="KW-1185">Reference proteome</keyword>
<evidence type="ECO:0000256" key="2">
    <source>
        <dbReference type="SAM" id="Phobius"/>
    </source>
</evidence>
<keyword evidence="2" id="KW-0812">Transmembrane</keyword>
<name>A0A849BTI1_9ACTN</name>
<feature type="region of interest" description="Disordered" evidence="1">
    <location>
        <begin position="196"/>
        <end position="223"/>
    </location>
</feature>
<keyword evidence="2" id="KW-0472">Membrane</keyword>
<dbReference type="Gene3D" id="3.30.70.2390">
    <property type="match status" value="1"/>
</dbReference>
<evidence type="ECO:0000256" key="1">
    <source>
        <dbReference type="SAM" id="MobiDB-lite"/>
    </source>
</evidence>
<protein>
    <submittedName>
        <fullName evidence="4">LytR C-terminal domain-containing protein</fullName>
    </submittedName>
</protein>
<dbReference type="EMBL" id="JABEMA010000298">
    <property type="protein sequence ID" value="NNH24257.1"/>
    <property type="molecule type" value="Genomic_DNA"/>
</dbReference>
<gene>
    <name evidence="4" type="ORF">HLB09_14395</name>
</gene>
<accession>A0A849BTI1</accession>
<feature type="transmembrane region" description="Helical" evidence="2">
    <location>
        <begin position="35"/>
        <end position="55"/>
    </location>
</feature>
<keyword evidence="2" id="KW-1133">Transmembrane helix</keyword>
<feature type="domain" description="LytR/CpsA/Psr regulator C-terminal" evidence="3">
    <location>
        <begin position="92"/>
        <end position="179"/>
    </location>
</feature>
<dbReference type="InterPro" id="IPR027381">
    <property type="entry name" value="LytR/CpsA/Psr_C"/>
</dbReference>
<evidence type="ECO:0000313" key="4">
    <source>
        <dbReference type="EMBL" id="NNH24257.1"/>
    </source>
</evidence>
<comment type="caution">
    <text evidence="4">The sequence shown here is derived from an EMBL/GenBank/DDBJ whole genome shotgun (WGS) entry which is preliminary data.</text>
</comment>
<dbReference type="AlphaFoldDB" id="A0A849BTI1"/>
<organism evidence="4 5">
    <name type="scientific">Pseudokineococcus marinus</name>
    <dbReference type="NCBI Taxonomy" id="351215"/>
    <lineage>
        <taxon>Bacteria</taxon>
        <taxon>Bacillati</taxon>
        <taxon>Actinomycetota</taxon>
        <taxon>Actinomycetes</taxon>
        <taxon>Kineosporiales</taxon>
        <taxon>Kineosporiaceae</taxon>
        <taxon>Pseudokineococcus</taxon>
    </lineage>
</organism>
<dbReference type="Pfam" id="PF13399">
    <property type="entry name" value="LytR_C"/>
    <property type="match status" value="1"/>
</dbReference>
<evidence type="ECO:0000313" key="5">
    <source>
        <dbReference type="Proteomes" id="UP000555552"/>
    </source>
</evidence>
<reference evidence="4 5" key="1">
    <citation type="submission" date="2020-05" db="EMBL/GenBank/DDBJ databases">
        <title>MicrobeNet Type strains.</title>
        <authorList>
            <person name="Nicholson A.C."/>
        </authorList>
    </citation>
    <scope>NUCLEOTIDE SEQUENCE [LARGE SCALE GENOMIC DNA]</scope>
    <source>
        <strain evidence="4 5">JCM 14547</strain>
    </source>
</reference>
<proteinExistence type="predicted"/>
<dbReference type="RefSeq" id="WP_171204018.1">
    <property type="nucleotide sequence ID" value="NZ_BAAANP010000003.1"/>
</dbReference>
<dbReference type="Proteomes" id="UP000555552">
    <property type="component" value="Unassembled WGS sequence"/>
</dbReference>